<feature type="chain" id="PRO_5040806310" evidence="1">
    <location>
        <begin position="23"/>
        <end position="106"/>
    </location>
</feature>
<comment type="caution">
    <text evidence="2">The sequence shown here is derived from an EMBL/GenBank/DDBJ whole genome shotgun (WGS) entry which is preliminary data.</text>
</comment>
<gene>
    <name evidence="2" type="ORF">TL16_g00404</name>
</gene>
<proteinExistence type="predicted"/>
<keyword evidence="1" id="KW-0732">Signal</keyword>
<reference evidence="3" key="1">
    <citation type="journal article" date="2023" name="Commun. Biol.">
        <title>Genome analysis of Parmales, the sister group of diatoms, reveals the evolutionary specialization of diatoms from phago-mixotrophs to photoautotrophs.</title>
        <authorList>
            <person name="Ban H."/>
            <person name="Sato S."/>
            <person name="Yoshikawa S."/>
            <person name="Yamada K."/>
            <person name="Nakamura Y."/>
            <person name="Ichinomiya M."/>
            <person name="Sato N."/>
            <person name="Blanc-Mathieu R."/>
            <person name="Endo H."/>
            <person name="Kuwata A."/>
            <person name="Ogata H."/>
        </authorList>
    </citation>
    <scope>NUCLEOTIDE SEQUENCE [LARGE SCALE GENOMIC DNA]</scope>
</reference>
<evidence type="ECO:0000256" key="1">
    <source>
        <dbReference type="SAM" id="SignalP"/>
    </source>
</evidence>
<dbReference type="AlphaFoldDB" id="A0A9W6ZB05"/>
<evidence type="ECO:0000313" key="3">
    <source>
        <dbReference type="Proteomes" id="UP001162640"/>
    </source>
</evidence>
<dbReference type="Proteomes" id="UP001162640">
    <property type="component" value="Unassembled WGS sequence"/>
</dbReference>
<organism evidence="2 3">
    <name type="scientific">Triparma laevis f. inornata</name>
    <dbReference type="NCBI Taxonomy" id="1714386"/>
    <lineage>
        <taxon>Eukaryota</taxon>
        <taxon>Sar</taxon>
        <taxon>Stramenopiles</taxon>
        <taxon>Ochrophyta</taxon>
        <taxon>Bolidophyceae</taxon>
        <taxon>Parmales</taxon>
        <taxon>Triparmaceae</taxon>
        <taxon>Triparma</taxon>
    </lineage>
</organism>
<protein>
    <submittedName>
        <fullName evidence="2">Uncharacterized protein</fullName>
    </submittedName>
</protein>
<name>A0A9W6ZB05_9STRA</name>
<accession>A0A9W6ZB05</accession>
<evidence type="ECO:0000313" key="2">
    <source>
        <dbReference type="EMBL" id="GMH48941.1"/>
    </source>
</evidence>
<feature type="signal peptide" evidence="1">
    <location>
        <begin position="1"/>
        <end position="22"/>
    </location>
</feature>
<dbReference type="EMBL" id="BLQM01000007">
    <property type="protein sequence ID" value="GMH48941.1"/>
    <property type="molecule type" value="Genomic_DNA"/>
</dbReference>
<sequence length="106" mass="11997">MVQRSVWSRTLMILFLLIPVDSDCTVSLKSQQIDIITTQSSYSTMSHEEEVSVTVNKVDLTLVSIDTGVKFWYENQTDSDSDYSWINTGYVHVEYCTDKVRGFGGG</sequence>